<protein>
    <recommendedName>
        <fullName evidence="2">UBX domain-containing protein</fullName>
    </recommendedName>
</protein>
<dbReference type="AlphaFoldDB" id="A0A7S1N5L7"/>
<dbReference type="GO" id="GO:0043130">
    <property type="term" value="F:ubiquitin binding"/>
    <property type="evidence" value="ECO:0007669"/>
    <property type="project" value="TreeGrafter"/>
</dbReference>
<dbReference type="InterPro" id="IPR001012">
    <property type="entry name" value="UBX_dom"/>
</dbReference>
<proteinExistence type="predicted"/>
<dbReference type="InterPro" id="IPR006577">
    <property type="entry name" value="UAS"/>
</dbReference>
<dbReference type="InterPro" id="IPR003903">
    <property type="entry name" value="UIM_dom"/>
</dbReference>
<accession>A0A7S1N5L7</accession>
<dbReference type="SUPFAM" id="SSF46934">
    <property type="entry name" value="UBA-like"/>
    <property type="match status" value="1"/>
</dbReference>
<dbReference type="SUPFAM" id="SSF54236">
    <property type="entry name" value="Ubiquitin-like"/>
    <property type="match status" value="1"/>
</dbReference>
<dbReference type="CDD" id="cd02958">
    <property type="entry name" value="UAS"/>
    <property type="match status" value="1"/>
</dbReference>
<dbReference type="GO" id="GO:0005634">
    <property type="term" value="C:nucleus"/>
    <property type="evidence" value="ECO:0007669"/>
    <property type="project" value="TreeGrafter"/>
</dbReference>
<dbReference type="Gene3D" id="3.10.20.90">
    <property type="entry name" value="Phosphatidylinositol 3-kinase Catalytic Subunit, Chain A, domain 1"/>
    <property type="match status" value="1"/>
</dbReference>
<dbReference type="PROSITE" id="PS50033">
    <property type="entry name" value="UBX"/>
    <property type="match status" value="1"/>
</dbReference>
<evidence type="ECO:0000259" key="2">
    <source>
        <dbReference type="PROSITE" id="PS50033"/>
    </source>
</evidence>
<reference evidence="3" key="1">
    <citation type="submission" date="2021-01" db="EMBL/GenBank/DDBJ databases">
        <authorList>
            <person name="Corre E."/>
            <person name="Pelletier E."/>
            <person name="Niang G."/>
            <person name="Scheremetjew M."/>
            <person name="Finn R."/>
            <person name="Kale V."/>
            <person name="Holt S."/>
            <person name="Cochrane G."/>
            <person name="Meng A."/>
            <person name="Brown T."/>
            <person name="Cohen L."/>
        </authorList>
    </citation>
    <scope>NUCLEOTIDE SEQUENCE</scope>
    <source>
        <strain evidence="3">NIES-381</strain>
    </source>
</reference>
<evidence type="ECO:0000313" key="3">
    <source>
        <dbReference type="EMBL" id="CAD8998560.1"/>
    </source>
</evidence>
<dbReference type="SMART" id="SM00594">
    <property type="entry name" value="UAS"/>
    <property type="match status" value="1"/>
</dbReference>
<dbReference type="Pfam" id="PF13899">
    <property type="entry name" value="Thioredoxin_7"/>
    <property type="match status" value="1"/>
</dbReference>
<sequence length="426" mass="46691">MSSEDPITEFMLITGAGSEQATQILETVNYNVEEAVNLFFASNDPGPGSSSGFDSGFAAMQDDYVPPPVTSTMQDQLIQEPSRDFPSTQRPADFQAGSMGAHYAAMRSQRQAEEEKPVSTFATGSALEDIFHAPPYCFHGTLEQAKTYSVNESKWLLVNIINSDCFNSQRLNRDTWANDSVAATIQAYFVFWQQYNTTEKGLKFCSLYNVHSYPTCLILDPRTGEALLRWDGFMDHDKMADKLMQFLDRDFSMTSTVDQATGPPAPVAPAFQQASPDVDMNEDPELQQALMASAQDSGRALSEEDELAQAIAASMSESAAPPAPAPPPPQEWTPSVDLAACVFDEGGDGRGRIMLQLADSSTHRKHVALTAPAVALYEFVKATLPEAQTRPFQLRYGFPPKPVPEGTEDTMQSAGVQNEKVMMSWS</sequence>
<dbReference type="InterPro" id="IPR036249">
    <property type="entry name" value="Thioredoxin-like_sf"/>
</dbReference>
<dbReference type="EMBL" id="HBGA01025967">
    <property type="protein sequence ID" value="CAD8998560.1"/>
    <property type="molecule type" value="Transcribed_RNA"/>
</dbReference>
<evidence type="ECO:0000256" key="1">
    <source>
        <dbReference type="SAM" id="MobiDB-lite"/>
    </source>
</evidence>
<dbReference type="SMART" id="SM00726">
    <property type="entry name" value="UIM"/>
    <property type="match status" value="2"/>
</dbReference>
<feature type="compositionally biased region" description="Pro residues" evidence="1">
    <location>
        <begin position="321"/>
        <end position="331"/>
    </location>
</feature>
<dbReference type="PROSITE" id="PS50330">
    <property type="entry name" value="UIM"/>
    <property type="match status" value="2"/>
</dbReference>
<dbReference type="InterPro" id="IPR050730">
    <property type="entry name" value="UBX_domain-protein"/>
</dbReference>
<feature type="region of interest" description="Disordered" evidence="1">
    <location>
        <begin position="255"/>
        <end position="279"/>
    </location>
</feature>
<feature type="region of interest" description="Disordered" evidence="1">
    <location>
        <begin position="315"/>
        <end position="334"/>
    </location>
</feature>
<dbReference type="CDD" id="cd14273">
    <property type="entry name" value="UBA_TAP-C_like"/>
    <property type="match status" value="1"/>
</dbReference>
<dbReference type="InterPro" id="IPR029071">
    <property type="entry name" value="Ubiquitin-like_domsf"/>
</dbReference>
<dbReference type="SUPFAM" id="SSF52833">
    <property type="entry name" value="Thioredoxin-like"/>
    <property type="match status" value="1"/>
</dbReference>
<dbReference type="Pfam" id="PF14555">
    <property type="entry name" value="UBA_4"/>
    <property type="match status" value="1"/>
</dbReference>
<dbReference type="GO" id="GO:0043161">
    <property type="term" value="P:proteasome-mediated ubiquitin-dependent protein catabolic process"/>
    <property type="evidence" value="ECO:0007669"/>
    <property type="project" value="TreeGrafter"/>
</dbReference>
<gene>
    <name evidence="3" type="ORF">EGYM00392_LOCUS9630</name>
</gene>
<dbReference type="Pfam" id="PF00789">
    <property type="entry name" value="UBX"/>
    <property type="match status" value="1"/>
</dbReference>
<dbReference type="InterPro" id="IPR009060">
    <property type="entry name" value="UBA-like_sf"/>
</dbReference>
<feature type="domain" description="UBX" evidence="2">
    <location>
        <begin position="352"/>
        <end position="424"/>
    </location>
</feature>
<organism evidence="3">
    <name type="scientific">Eutreptiella gymnastica</name>
    <dbReference type="NCBI Taxonomy" id="73025"/>
    <lineage>
        <taxon>Eukaryota</taxon>
        <taxon>Discoba</taxon>
        <taxon>Euglenozoa</taxon>
        <taxon>Euglenida</taxon>
        <taxon>Spirocuta</taxon>
        <taxon>Euglenophyceae</taxon>
        <taxon>Eutreptiales</taxon>
        <taxon>Eutreptiaceae</taxon>
        <taxon>Eutreptiella</taxon>
    </lineage>
</organism>
<dbReference type="Gene3D" id="1.10.8.10">
    <property type="entry name" value="DNA helicase RuvA subunit, C-terminal domain"/>
    <property type="match status" value="1"/>
</dbReference>
<dbReference type="PANTHER" id="PTHR23322">
    <property type="entry name" value="FAS-ASSOCIATED PROTEIN"/>
    <property type="match status" value="1"/>
</dbReference>
<dbReference type="Gene3D" id="3.40.30.10">
    <property type="entry name" value="Glutaredoxin"/>
    <property type="match status" value="1"/>
</dbReference>
<dbReference type="PANTHER" id="PTHR23322:SF6">
    <property type="entry name" value="UBX DOMAIN-CONTAINING PROTEIN 7"/>
    <property type="match status" value="1"/>
</dbReference>
<name>A0A7S1N5L7_9EUGL</name>